<dbReference type="PRINTS" id="PR00038">
    <property type="entry name" value="HTHLUXR"/>
</dbReference>
<evidence type="ECO:0000256" key="1">
    <source>
        <dbReference type="ARBA" id="ARBA00022553"/>
    </source>
</evidence>
<dbReference type="PROSITE" id="PS00622">
    <property type="entry name" value="HTH_LUXR_1"/>
    <property type="match status" value="1"/>
</dbReference>
<sequence>MLPENQKSIEVAIVEDNEALGESLQRVVESIPDARCIGVWGSAEEGLKKIDAFRPSIVLMDINLPGMSGIEATALLKRHLPEIQVIIVTVHREHEKIFDALKAGACGYLIKRSRAADVRQAILDVHSGGAPMSAEIARRVVEAFHQGPAKAQEDQETVHLSQRETSVAQLIAEGLANKEIADRLGISTETVRGHLKNIYEKLHVRSRTEAAVKYLDSVRHKNVFP</sequence>
<dbReference type="AlphaFoldDB" id="A0A934R6E2"/>
<dbReference type="Pfam" id="PF00196">
    <property type="entry name" value="GerE"/>
    <property type="match status" value="1"/>
</dbReference>
<dbReference type="CDD" id="cd06170">
    <property type="entry name" value="LuxR_C_like"/>
    <property type="match status" value="1"/>
</dbReference>
<evidence type="ECO:0000256" key="3">
    <source>
        <dbReference type="PROSITE-ProRule" id="PRU00169"/>
    </source>
</evidence>
<dbReference type="GO" id="GO:0003677">
    <property type="term" value="F:DNA binding"/>
    <property type="evidence" value="ECO:0007669"/>
    <property type="project" value="UniProtKB-KW"/>
</dbReference>
<feature type="modified residue" description="4-aspartylphosphate" evidence="3">
    <location>
        <position position="61"/>
    </location>
</feature>
<dbReference type="PROSITE" id="PS50043">
    <property type="entry name" value="HTH_LUXR_2"/>
    <property type="match status" value="1"/>
</dbReference>
<dbReference type="SUPFAM" id="SSF52172">
    <property type="entry name" value="CheY-like"/>
    <property type="match status" value="1"/>
</dbReference>
<dbReference type="Pfam" id="PF00072">
    <property type="entry name" value="Response_reg"/>
    <property type="match status" value="1"/>
</dbReference>
<dbReference type="Gene3D" id="3.40.50.2300">
    <property type="match status" value="1"/>
</dbReference>
<dbReference type="SUPFAM" id="SSF46894">
    <property type="entry name" value="C-terminal effector domain of the bipartite response regulators"/>
    <property type="match status" value="1"/>
</dbReference>
<evidence type="ECO:0000259" key="5">
    <source>
        <dbReference type="PROSITE" id="PS50110"/>
    </source>
</evidence>
<gene>
    <name evidence="6" type="ORF">JIN84_19560</name>
</gene>
<dbReference type="InterPro" id="IPR001789">
    <property type="entry name" value="Sig_transdc_resp-reg_receiver"/>
</dbReference>
<dbReference type="SMART" id="SM00421">
    <property type="entry name" value="HTH_LUXR"/>
    <property type="match status" value="1"/>
</dbReference>
<dbReference type="GO" id="GO:0000160">
    <property type="term" value="P:phosphorelay signal transduction system"/>
    <property type="evidence" value="ECO:0007669"/>
    <property type="project" value="InterPro"/>
</dbReference>
<name>A0A934R6E2_9BACT</name>
<dbReference type="GO" id="GO:0006355">
    <property type="term" value="P:regulation of DNA-templated transcription"/>
    <property type="evidence" value="ECO:0007669"/>
    <property type="project" value="InterPro"/>
</dbReference>
<protein>
    <submittedName>
        <fullName evidence="6">Response regulator transcription factor</fullName>
    </submittedName>
</protein>
<dbReference type="PANTHER" id="PTHR43214:SF43">
    <property type="entry name" value="TWO-COMPONENT RESPONSE REGULATOR"/>
    <property type="match status" value="1"/>
</dbReference>
<evidence type="ECO:0000313" key="7">
    <source>
        <dbReference type="Proteomes" id="UP000600139"/>
    </source>
</evidence>
<evidence type="ECO:0000256" key="2">
    <source>
        <dbReference type="ARBA" id="ARBA00023125"/>
    </source>
</evidence>
<dbReference type="EMBL" id="JAENIK010000012">
    <property type="protein sequence ID" value="MBK1817827.1"/>
    <property type="molecule type" value="Genomic_DNA"/>
</dbReference>
<dbReference type="InterPro" id="IPR000792">
    <property type="entry name" value="Tscrpt_reg_LuxR_C"/>
</dbReference>
<dbReference type="InterPro" id="IPR039420">
    <property type="entry name" value="WalR-like"/>
</dbReference>
<feature type="domain" description="Response regulatory" evidence="5">
    <location>
        <begin position="10"/>
        <end position="126"/>
    </location>
</feature>
<dbReference type="PROSITE" id="PS50110">
    <property type="entry name" value="RESPONSE_REGULATORY"/>
    <property type="match status" value="1"/>
</dbReference>
<comment type="caution">
    <text evidence="6">The sequence shown here is derived from an EMBL/GenBank/DDBJ whole genome shotgun (WGS) entry which is preliminary data.</text>
</comment>
<dbReference type="RefSeq" id="WP_200352757.1">
    <property type="nucleotide sequence ID" value="NZ_BAABHZ010000001.1"/>
</dbReference>
<dbReference type="PANTHER" id="PTHR43214">
    <property type="entry name" value="TWO-COMPONENT RESPONSE REGULATOR"/>
    <property type="match status" value="1"/>
</dbReference>
<dbReference type="InterPro" id="IPR016032">
    <property type="entry name" value="Sig_transdc_resp-reg_C-effctor"/>
</dbReference>
<dbReference type="InterPro" id="IPR011006">
    <property type="entry name" value="CheY-like_superfamily"/>
</dbReference>
<keyword evidence="7" id="KW-1185">Reference proteome</keyword>
<feature type="domain" description="HTH luxR-type" evidence="4">
    <location>
        <begin position="153"/>
        <end position="218"/>
    </location>
</feature>
<dbReference type="InterPro" id="IPR058245">
    <property type="entry name" value="NreC/VraR/RcsB-like_REC"/>
</dbReference>
<keyword evidence="1 3" id="KW-0597">Phosphoprotein</keyword>
<evidence type="ECO:0000259" key="4">
    <source>
        <dbReference type="PROSITE" id="PS50043"/>
    </source>
</evidence>
<dbReference type="Proteomes" id="UP000600139">
    <property type="component" value="Unassembled WGS sequence"/>
</dbReference>
<dbReference type="CDD" id="cd17535">
    <property type="entry name" value="REC_NarL-like"/>
    <property type="match status" value="1"/>
</dbReference>
<accession>A0A934R6E2</accession>
<reference evidence="6" key="1">
    <citation type="submission" date="2021-01" db="EMBL/GenBank/DDBJ databases">
        <title>Modified the classification status of verrucomicrobia.</title>
        <authorList>
            <person name="Feng X."/>
        </authorList>
    </citation>
    <scope>NUCLEOTIDE SEQUENCE</scope>
    <source>
        <strain evidence="6">JCM 18052</strain>
    </source>
</reference>
<keyword evidence="2" id="KW-0238">DNA-binding</keyword>
<organism evidence="6 7">
    <name type="scientific">Luteolibacter yonseiensis</name>
    <dbReference type="NCBI Taxonomy" id="1144680"/>
    <lineage>
        <taxon>Bacteria</taxon>
        <taxon>Pseudomonadati</taxon>
        <taxon>Verrucomicrobiota</taxon>
        <taxon>Verrucomicrobiia</taxon>
        <taxon>Verrucomicrobiales</taxon>
        <taxon>Verrucomicrobiaceae</taxon>
        <taxon>Luteolibacter</taxon>
    </lineage>
</organism>
<evidence type="ECO:0000313" key="6">
    <source>
        <dbReference type="EMBL" id="MBK1817827.1"/>
    </source>
</evidence>
<dbReference type="SMART" id="SM00448">
    <property type="entry name" value="REC"/>
    <property type="match status" value="1"/>
</dbReference>
<proteinExistence type="predicted"/>